<dbReference type="Gene3D" id="3.90.1720.10">
    <property type="entry name" value="endopeptidase domain like (from Nostoc punctiforme)"/>
    <property type="match status" value="1"/>
</dbReference>
<evidence type="ECO:0000256" key="1">
    <source>
        <dbReference type="SAM" id="MobiDB-lite"/>
    </source>
</evidence>
<keyword evidence="4" id="KW-1185">Reference proteome</keyword>
<dbReference type="InterPro" id="IPR047763">
    <property type="entry name" value="PG_bind_dom_phiBT1-type"/>
</dbReference>
<evidence type="ECO:0000259" key="2">
    <source>
        <dbReference type="Pfam" id="PF05257"/>
    </source>
</evidence>
<sequence>MAEYFYPFDSGAGTTVTSTQWSHMTSMWQTDGVRAPRTGEPDPLGATTTGQDMTITLAPGHATVQGHHYHADAPQNIVVSPNTGTTPRTDRITVRLDRTAQRIAIAYLTGTPATKPLPPTLAQGQDGIVDVPLVRITVAPQTGAIRPADVIDERVFTLTQAVYANAGARLAALETPVPGKLAYLQDEQRLELRTESAWVPLSPGPWNPLPLPHDVKAHGGNPSWRIVNGTVELCGSVERKDGRDFNVADSWLLATLPPAAQPHYMRSFICATSRNDNTHNSIRVDVTSNSDPYPGQLQAMVLSPVRWIYLDSIRFAVDTTPPPPRNGGWDEISKAAYEAAAKAVQEASRYAQEAARKAAEEAANSGKPPPDQNDEDKDSMPVARHLINIARREVGYHEGRNSDGHWNNQEKYAPAVPGLEWAQGQAWCHTFVSWCFQQAGAKSLAPVTASCSAGVEWFKQRDQWSDYPVIGGVVYYGDGGGEHVGICIAYTDDEITTVEGNTNDTGASEGDGVYLRTRPRKSDRIYGYGIPTYPEGTVLADPLRQGQKGVVFFAHQADEHDIPAGRTTAGSGGAAVTGGGFEPFPGEAWFKSGPTSPIITAMGRRLVAEGCGAYQQGPGPDWSDADRESFRRWQRKLGNSPEFCDGWPGPRQWDALKVPRVSK</sequence>
<dbReference type="EMBL" id="BMUT01000001">
    <property type="protein sequence ID" value="GGX63152.1"/>
    <property type="molecule type" value="Genomic_DNA"/>
</dbReference>
<gene>
    <name evidence="3" type="ORF">GCM10010324_04880</name>
</gene>
<dbReference type="Proteomes" id="UP000659223">
    <property type="component" value="Unassembled WGS sequence"/>
</dbReference>
<feature type="region of interest" description="Disordered" evidence="1">
    <location>
        <begin position="643"/>
        <end position="663"/>
    </location>
</feature>
<name>A0ABQ2Y662_9ACTN</name>
<dbReference type="InterPro" id="IPR007921">
    <property type="entry name" value="CHAP_dom"/>
</dbReference>
<comment type="caution">
    <text evidence="3">The sequence shown here is derived from an EMBL/GenBank/DDBJ whole genome shotgun (WGS) entry which is preliminary data.</text>
</comment>
<protein>
    <recommendedName>
        <fullName evidence="2">Peptidase C51 domain-containing protein</fullName>
    </recommendedName>
</protein>
<evidence type="ECO:0000313" key="4">
    <source>
        <dbReference type="Proteomes" id="UP000659223"/>
    </source>
</evidence>
<feature type="domain" description="Peptidase C51" evidence="2">
    <location>
        <begin position="423"/>
        <end position="501"/>
    </location>
</feature>
<reference evidence="4" key="1">
    <citation type="journal article" date="2019" name="Int. J. Syst. Evol. Microbiol.">
        <title>The Global Catalogue of Microorganisms (GCM) 10K type strain sequencing project: providing services to taxonomists for standard genome sequencing and annotation.</title>
        <authorList>
            <consortium name="The Broad Institute Genomics Platform"/>
            <consortium name="The Broad Institute Genome Sequencing Center for Infectious Disease"/>
            <person name="Wu L."/>
            <person name="Ma J."/>
        </authorList>
    </citation>
    <scope>NUCLEOTIDE SEQUENCE [LARGE SCALE GENOMIC DNA]</scope>
    <source>
        <strain evidence="4">JCM 4586</strain>
    </source>
</reference>
<dbReference type="NCBIfam" id="NF038080">
    <property type="entry name" value="PG_bind_siph"/>
    <property type="match status" value="1"/>
</dbReference>
<dbReference type="RefSeq" id="WP_308433608.1">
    <property type="nucleotide sequence ID" value="NZ_BMUT01000001.1"/>
</dbReference>
<feature type="region of interest" description="Disordered" evidence="1">
    <location>
        <begin position="351"/>
        <end position="378"/>
    </location>
</feature>
<organism evidence="3 4">
    <name type="scientific">Streptomyces hiroshimensis</name>
    <dbReference type="NCBI Taxonomy" id="66424"/>
    <lineage>
        <taxon>Bacteria</taxon>
        <taxon>Bacillati</taxon>
        <taxon>Actinomycetota</taxon>
        <taxon>Actinomycetes</taxon>
        <taxon>Kitasatosporales</taxon>
        <taxon>Streptomycetaceae</taxon>
        <taxon>Streptomyces</taxon>
    </lineage>
</organism>
<evidence type="ECO:0000313" key="3">
    <source>
        <dbReference type="EMBL" id="GGX63152.1"/>
    </source>
</evidence>
<accession>A0ABQ2Y662</accession>
<proteinExistence type="predicted"/>
<dbReference type="Pfam" id="PF05257">
    <property type="entry name" value="CHAP"/>
    <property type="match status" value="1"/>
</dbReference>